<dbReference type="STRING" id="1121302.SAMN02745163_02693"/>
<sequence length="198" mass="21427">MCNCNSLRSNPILFNAPNNLIETQANSPAFVKSVTGKCFAGLSPDLTASANQTCFAALINPRSSCVNCFLNEFTVCNLSSTPCVANLCLNSIPNNACVNLATNVSPTDTSIRPRICPRCKLISADKLNTSNLNNKNILQLVIPPFSSITKEVEGVFICPSCGSFLVQVQSLDGLSPITCNVSFIWWEERFIITNCCSF</sequence>
<keyword evidence="2" id="KW-1185">Reference proteome</keyword>
<evidence type="ECO:0000313" key="2">
    <source>
        <dbReference type="Proteomes" id="UP000184310"/>
    </source>
</evidence>
<dbReference type="RefSeq" id="WP_143152495.1">
    <property type="nucleotide sequence ID" value="NZ_FQZB01000011.1"/>
</dbReference>
<organism evidence="1 2">
    <name type="scientific">Clostridium cavendishii DSM 21758</name>
    <dbReference type="NCBI Taxonomy" id="1121302"/>
    <lineage>
        <taxon>Bacteria</taxon>
        <taxon>Bacillati</taxon>
        <taxon>Bacillota</taxon>
        <taxon>Clostridia</taxon>
        <taxon>Eubacteriales</taxon>
        <taxon>Clostridiaceae</taxon>
        <taxon>Clostridium</taxon>
    </lineage>
</organism>
<name>A0A1M6MME3_9CLOT</name>
<dbReference type="Proteomes" id="UP000184310">
    <property type="component" value="Unassembled WGS sequence"/>
</dbReference>
<dbReference type="AlphaFoldDB" id="A0A1M6MME3"/>
<evidence type="ECO:0000313" key="1">
    <source>
        <dbReference type="EMBL" id="SHJ84651.1"/>
    </source>
</evidence>
<accession>A0A1M6MME3</accession>
<dbReference type="InterPro" id="IPR046141">
    <property type="entry name" value="DUF6143"/>
</dbReference>
<dbReference type="EMBL" id="FQZB01000011">
    <property type="protein sequence ID" value="SHJ84651.1"/>
    <property type="molecule type" value="Genomic_DNA"/>
</dbReference>
<proteinExistence type="predicted"/>
<dbReference type="Pfam" id="PF19640">
    <property type="entry name" value="DUF6143"/>
    <property type="match status" value="1"/>
</dbReference>
<reference evidence="1 2" key="1">
    <citation type="submission" date="2016-11" db="EMBL/GenBank/DDBJ databases">
        <authorList>
            <person name="Jaros S."/>
            <person name="Januszkiewicz K."/>
            <person name="Wedrychowicz H."/>
        </authorList>
    </citation>
    <scope>NUCLEOTIDE SEQUENCE [LARGE SCALE GENOMIC DNA]</scope>
    <source>
        <strain evidence="1 2">DSM 21758</strain>
    </source>
</reference>
<gene>
    <name evidence="1" type="ORF">SAMN02745163_02693</name>
</gene>
<protein>
    <submittedName>
        <fullName evidence="1">Uncharacterized protein</fullName>
    </submittedName>
</protein>